<dbReference type="InterPro" id="IPR027073">
    <property type="entry name" value="5_3_exoribonuclease"/>
</dbReference>
<dbReference type="Proteomes" id="UP000037460">
    <property type="component" value="Unassembled WGS sequence"/>
</dbReference>
<keyword evidence="1" id="KW-0540">Nuclease</keyword>
<evidence type="ECO:0000259" key="5">
    <source>
        <dbReference type="Pfam" id="PF03159"/>
    </source>
</evidence>
<dbReference type="GO" id="GO:0005634">
    <property type="term" value="C:nucleus"/>
    <property type="evidence" value="ECO:0007669"/>
    <property type="project" value="TreeGrafter"/>
</dbReference>
<dbReference type="Pfam" id="PF03159">
    <property type="entry name" value="XRN_N"/>
    <property type="match status" value="1"/>
</dbReference>
<name>A0A0M0JCA1_9EUKA</name>
<dbReference type="OrthoDB" id="8175222at2759"/>
<feature type="domain" description="Xrn1 helical" evidence="6">
    <location>
        <begin position="304"/>
        <end position="382"/>
    </location>
</feature>
<proteinExistence type="inferred from homology"/>
<evidence type="ECO:0000256" key="3">
    <source>
        <dbReference type="ARBA" id="ARBA00022839"/>
    </source>
</evidence>
<feature type="non-terminal residue" evidence="7">
    <location>
        <position position="388"/>
    </location>
</feature>
<keyword evidence="8" id="KW-1185">Reference proteome</keyword>
<accession>A0A0M0JCA1</accession>
<evidence type="ECO:0000259" key="6">
    <source>
        <dbReference type="Pfam" id="PF17846"/>
    </source>
</evidence>
<dbReference type="InterPro" id="IPR041412">
    <property type="entry name" value="Xrn1_helical"/>
</dbReference>
<evidence type="ECO:0000313" key="8">
    <source>
        <dbReference type="Proteomes" id="UP000037460"/>
    </source>
</evidence>
<dbReference type="CDD" id="cd18673">
    <property type="entry name" value="PIN_XRN1-2-like"/>
    <property type="match status" value="1"/>
</dbReference>
<comment type="similarity">
    <text evidence="4">Belongs to the 5'-3' exonuclease family.</text>
</comment>
<comment type="caution">
    <text evidence="7">The sequence shown here is derived from an EMBL/GenBank/DDBJ whole genome shotgun (WGS) entry which is preliminary data.</text>
</comment>
<dbReference type="AlphaFoldDB" id="A0A0M0JCA1"/>
<keyword evidence="3" id="KW-0269">Exonuclease</keyword>
<dbReference type="Gene3D" id="3.40.50.12390">
    <property type="match status" value="2"/>
</dbReference>
<organism evidence="7 8">
    <name type="scientific">Chrysochromulina tobinii</name>
    <dbReference type="NCBI Taxonomy" id="1460289"/>
    <lineage>
        <taxon>Eukaryota</taxon>
        <taxon>Haptista</taxon>
        <taxon>Haptophyta</taxon>
        <taxon>Prymnesiophyceae</taxon>
        <taxon>Prymnesiales</taxon>
        <taxon>Chrysochromulinaceae</taxon>
        <taxon>Chrysochromulina</taxon>
    </lineage>
</organism>
<dbReference type="PANTHER" id="PTHR12341">
    <property type="entry name" value="5'-&gt;3' EXORIBONUCLEASE"/>
    <property type="match status" value="1"/>
</dbReference>
<evidence type="ECO:0000256" key="2">
    <source>
        <dbReference type="ARBA" id="ARBA00022801"/>
    </source>
</evidence>
<dbReference type="PANTHER" id="PTHR12341:SF7">
    <property type="entry name" value="5'-3' EXORIBONUCLEASE 1"/>
    <property type="match status" value="1"/>
</dbReference>
<dbReference type="GO" id="GO:0004534">
    <property type="term" value="F:5'-3' RNA exonuclease activity"/>
    <property type="evidence" value="ECO:0007669"/>
    <property type="project" value="TreeGrafter"/>
</dbReference>
<protein>
    <submittedName>
        <fullName evidence="7">5-3 exoribonuclease</fullName>
    </submittedName>
</protein>
<sequence length="388" mass="42523">MGVPTFYRWLHDHYPKCVTDYIEAPASMTDETWPENGNGIEVDNFYIDFNQVVHHATHPPDRPVPPDRAAAFRAVFRAFDRLVLAAKPRRLLVVAFDGVAPRAKMNQQRARRFLAARERGAELASQSAAAIAWGVPPPAEAFDHNAITPGTEFMAELGAALRQHIASRVAAGGAFGSLTIVLSDAAVAGEGEHKIAAIVRAQRAQPGYDPSTTHLLYGLDADLVMIGLATHERRFYLLRDWVPLGRERFIERCDLCGREGHRALACPILSAARAAQTEEQRVAAAAAVDQPPPLLLLSLGILRDERVLDDFVLLTFLVGNDFLPPLPTLTIANGGLDACLDTYRTVRRAIGGYLVREGTLQLRPFRRYLRALVAVEVANISSARAASK</sequence>
<evidence type="ECO:0000313" key="7">
    <source>
        <dbReference type="EMBL" id="KOO23972.1"/>
    </source>
</evidence>
<gene>
    <name evidence="7" type="ORF">Ctob_011536</name>
</gene>
<evidence type="ECO:0000256" key="4">
    <source>
        <dbReference type="ARBA" id="ARBA00038299"/>
    </source>
</evidence>
<dbReference type="InterPro" id="IPR004859">
    <property type="entry name" value="Xrn1_N"/>
</dbReference>
<feature type="domain" description="Xrn1 N-terminal" evidence="5">
    <location>
        <begin position="1"/>
        <end position="240"/>
    </location>
</feature>
<dbReference type="EMBL" id="JWZX01003139">
    <property type="protein sequence ID" value="KOO23972.1"/>
    <property type="molecule type" value="Genomic_DNA"/>
</dbReference>
<reference evidence="8" key="1">
    <citation type="journal article" date="2015" name="PLoS Genet.">
        <title>Genome Sequence and Transcriptome Analyses of Chrysochromulina tobin: Metabolic Tools for Enhanced Algal Fitness in the Prominent Order Prymnesiales (Haptophyceae).</title>
        <authorList>
            <person name="Hovde B.T."/>
            <person name="Deodato C.R."/>
            <person name="Hunsperger H.M."/>
            <person name="Ryken S.A."/>
            <person name="Yost W."/>
            <person name="Jha R.K."/>
            <person name="Patterson J."/>
            <person name="Monnat R.J. Jr."/>
            <person name="Barlow S.B."/>
            <person name="Starkenburg S.R."/>
            <person name="Cattolico R.A."/>
        </authorList>
    </citation>
    <scope>NUCLEOTIDE SEQUENCE</scope>
    <source>
        <strain evidence="8">CCMP291</strain>
    </source>
</reference>
<dbReference type="GO" id="GO:0000956">
    <property type="term" value="P:nuclear-transcribed mRNA catabolic process"/>
    <property type="evidence" value="ECO:0007669"/>
    <property type="project" value="TreeGrafter"/>
</dbReference>
<dbReference type="Pfam" id="PF17846">
    <property type="entry name" value="XRN_M"/>
    <property type="match status" value="1"/>
</dbReference>
<evidence type="ECO:0000256" key="1">
    <source>
        <dbReference type="ARBA" id="ARBA00022722"/>
    </source>
</evidence>
<dbReference type="GO" id="GO:0003723">
    <property type="term" value="F:RNA binding"/>
    <property type="evidence" value="ECO:0007669"/>
    <property type="project" value="TreeGrafter"/>
</dbReference>
<keyword evidence="2" id="KW-0378">Hydrolase</keyword>